<keyword evidence="2" id="KW-1185">Reference proteome</keyword>
<name>A0ABQ8SEW6_PERAM</name>
<proteinExistence type="predicted"/>
<evidence type="ECO:0000313" key="1">
    <source>
        <dbReference type="EMBL" id="KAJ4432659.1"/>
    </source>
</evidence>
<accession>A0ABQ8SEW6</accession>
<dbReference type="EMBL" id="JAJSOF020000029">
    <property type="protein sequence ID" value="KAJ4432659.1"/>
    <property type="molecule type" value="Genomic_DNA"/>
</dbReference>
<dbReference type="Proteomes" id="UP001148838">
    <property type="component" value="Unassembled WGS sequence"/>
</dbReference>
<evidence type="ECO:0000313" key="2">
    <source>
        <dbReference type="Proteomes" id="UP001148838"/>
    </source>
</evidence>
<sequence length="108" mass="13006">MLEQFAYPQLEEIEATELQTTCQYDGPPSYYISDVRDFLIGGLEEMFQYYGWQEVRPYITGLLLIVLREKYCLLCEDQRFTLPQNRIRKQLEINPDVFDTLWMEIEFC</sequence>
<comment type="caution">
    <text evidence="1">The sequence shown here is derived from an EMBL/GenBank/DDBJ whole genome shotgun (WGS) entry which is preliminary data.</text>
</comment>
<protein>
    <submittedName>
        <fullName evidence="1">Uncharacterized protein</fullName>
    </submittedName>
</protein>
<reference evidence="1 2" key="1">
    <citation type="journal article" date="2022" name="Allergy">
        <title>Genome assembly and annotation of Periplaneta americana reveal a comprehensive cockroach allergen profile.</title>
        <authorList>
            <person name="Wang L."/>
            <person name="Xiong Q."/>
            <person name="Saelim N."/>
            <person name="Wang L."/>
            <person name="Nong W."/>
            <person name="Wan A.T."/>
            <person name="Shi M."/>
            <person name="Liu X."/>
            <person name="Cao Q."/>
            <person name="Hui J.H.L."/>
            <person name="Sookrung N."/>
            <person name="Leung T.F."/>
            <person name="Tungtrongchitr A."/>
            <person name="Tsui S.K.W."/>
        </authorList>
    </citation>
    <scope>NUCLEOTIDE SEQUENCE [LARGE SCALE GENOMIC DNA]</scope>
    <source>
        <strain evidence="1">PWHHKU_190912</strain>
    </source>
</reference>
<gene>
    <name evidence="1" type="ORF">ANN_21282</name>
</gene>
<organism evidence="1 2">
    <name type="scientific">Periplaneta americana</name>
    <name type="common">American cockroach</name>
    <name type="synonym">Blatta americana</name>
    <dbReference type="NCBI Taxonomy" id="6978"/>
    <lineage>
        <taxon>Eukaryota</taxon>
        <taxon>Metazoa</taxon>
        <taxon>Ecdysozoa</taxon>
        <taxon>Arthropoda</taxon>
        <taxon>Hexapoda</taxon>
        <taxon>Insecta</taxon>
        <taxon>Pterygota</taxon>
        <taxon>Neoptera</taxon>
        <taxon>Polyneoptera</taxon>
        <taxon>Dictyoptera</taxon>
        <taxon>Blattodea</taxon>
        <taxon>Blattoidea</taxon>
        <taxon>Blattidae</taxon>
        <taxon>Blattinae</taxon>
        <taxon>Periplaneta</taxon>
    </lineage>
</organism>